<dbReference type="RefSeq" id="XP_026667785.1">
    <property type="nucleotide sequence ID" value="XM_026811984.1"/>
</dbReference>
<accession>A0AAJ7RYT9</accession>
<dbReference type="GeneID" id="113464084"/>
<dbReference type="AlphaFoldDB" id="A0AAJ7RYT9"/>
<evidence type="ECO:0000313" key="1">
    <source>
        <dbReference type="Proteomes" id="UP000694925"/>
    </source>
</evidence>
<evidence type="ECO:0000313" key="2">
    <source>
        <dbReference type="RefSeq" id="XP_026667785.1"/>
    </source>
</evidence>
<organism evidence="1 2">
    <name type="scientific">Ceratina calcarata</name>
    <dbReference type="NCBI Taxonomy" id="156304"/>
    <lineage>
        <taxon>Eukaryota</taxon>
        <taxon>Metazoa</taxon>
        <taxon>Ecdysozoa</taxon>
        <taxon>Arthropoda</taxon>
        <taxon>Hexapoda</taxon>
        <taxon>Insecta</taxon>
        <taxon>Pterygota</taxon>
        <taxon>Neoptera</taxon>
        <taxon>Endopterygota</taxon>
        <taxon>Hymenoptera</taxon>
        <taxon>Apocrita</taxon>
        <taxon>Aculeata</taxon>
        <taxon>Apoidea</taxon>
        <taxon>Anthophila</taxon>
        <taxon>Apidae</taxon>
        <taxon>Ceratina</taxon>
        <taxon>Zadontomerus</taxon>
    </lineage>
</organism>
<proteinExistence type="predicted"/>
<keyword evidence="1" id="KW-1185">Reference proteome</keyword>
<gene>
    <name evidence="2" type="primary">LOC113464084</name>
</gene>
<reference evidence="2" key="1">
    <citation type="submission" date="2025-08" db="UniProtKB">
        <authorList>
            <consortium name="RefSeq"/>
        </authorList>
    </citation>
    <scope>IDENTIFICATION</scope>
    <source>
        <tissue evidence="2">Whole body</tissue>
    </source>
</reference>
<protein>
    <submittedName>
        <fullName evidence="2">Uncharacterized protein LOC113464084</fullName>
    </submittedName>
</protein>
<dbReference type="Proteomes" id="UP000694925">
    <property type="component" value="Unplaced"/>
</dbReference>
<dbReference type="KEGG" id="ccal:113464084"/>
<name>A0AAJ7RYT9_9HYME</name>
<sequence>MNELETKKKRQEENFPRQCETVCEIIMHENRKKTISHRCKLEVAAVLKLDEYIKRYERKFGEISSLSTLSREQSKLLSLVRKLKEVIEKEELDKQQAFELLKTSNEAIKKTISTFQESMQMCKENMRTEFAKVECLSTNRLLSINYTCI</sequence>